<dbReference type="EMBL" id="QSUP01000004">
    <property type="protein sequence ID" value="RGN52981.1"/>
    <property type="molecule type" value="Genomic_DNA"/>
</dbReference>
<dbReference type="Proteomes" id="UP000261088">
    <property type="component" value="Unassembled WGS sequence"/>
</dbReference>
<name>A0AB37LWL9_9BACT</name>
<dbReference type="PANTHER" id="PTHR12788">
    <property type="entry name" value="PROTEIN-TYROSINE SULFOTRANSFERASE 2"/>
    <property type="match status" value="1"/>
</dbReference>
<comment type="caution">
    <text evidence="2">The sequence shown here is derived from an EMBL/GenBank/DDBJ whole genome shotgun (WGS) entry which is preliminary data.</text>
</comment>
<keyword evidence="1" id="KW-0808">Transferase</keyword>
<gene>
    <name evidence="2" type="ORF">DXB61_05390</name>
</gene>
<dbReference type="Pfam" id="PF13469">
    <property type="entry name" value="Sulfotransfer_3"/>
    <property type="match status" value="1"/>
</dbReference>
<accession>A0AB37LWL9</accession>
<proteinExistence type="predicted"/>
<evidence type="ECO:0000313" key="3">
    <source>
        <dbReference type="Proteomes" id="UP000261088"/>
    </source>
</evidence>
<organism evidence="2 3">
    <name type="scientific">Parabacteroides merdae</name>
    <dbReference type="NCBI Taxonomy" id="46503"/>
    <lineage>
        <taxon>Bacteria</taxon>
        <taxon>Pseudomonadati</taxon>
        <taxon>Bacteroidota</taxon>
        <taxon>Bacteroidia</taxon>
        <taxon>Bacteroidales</taxon>
        <taxon>Tannerellaceae</taxon>
        <taxon>Parabacteroides</taxon>
    </lineage>
</organism>
<sequence>MWRALSYSNSMNTIQGIQMIGTQRSGSNLLRVMLDGIREIAAPHPPHILQRFLPLLPKYGDLTDQSNFYRLAQDVCELVTVNPVPWEGITIRADEVVAACRQQTLYELFRVIYESAARQTGASFWLCKSMKNMLYAEGIESTGISPYYIYLYRDGRDVALSFKKAIVGEKHIYALAENWKKDQEAALRLKDRTAADHFFMLNYETLIASPEKMMRQLCNFLHLPYSDRVMDYYKSRESENTAVAGKMWANVTKPILKDNTKKFLRELSSEDIAIFESVAGDLLQQLGYSLYTPLDLLKGSFSDEEIVFFNEENIRLKNVFIQQADPADLAKRRPQDELINRIKQY</sequence>
<dbReference type="SUPFAM" id="SSF52540">
    <property type="entry name" value="P-loop containing nucleoside triphosphate hydrolases"/>
    <property type="match status" value="1"/>
</dbReference>
<dbReference type="GO" id="GO:0008476">
    <property type="term" value="F:protein-tyrosine sulfotransferase activity"/>
    <property type="evidence" value="ECO:0007669"/>
    <property type="project" value="InterPro"/>
</dbReference>
<dbReference type="AlphaFoldDB" id="A0AB37LWL9"/>
<reference evidence="2 3" key="1">
    <citation type="submission" date="2018-08" db="EMBL/GenBank/DDBJ databases">
        <title>A genome reference for cultivated species of the human gut microbiota.</title>
        <authorList>
            <person name="Zou Y."/>
            <person name="Xue W."/>
            <person name="Luo G."/>
        </authorList>
    </citation>
    <scope>NUCLEOTIDE SEQUENCE [LARGE SCALE GENOMIC DNA]</scope>
    <source>
        <strain evidence="2 3">OM05-11AA</strain>
    </source>
</reference>
<dbReference type="InterPro" id="IPR026634">
    <property type="entry name" value="TPST-like"/>
</dbReference>
<dbReference type="Gene3D" id="3.40.50.300">
    <property type="entry name" value="P-loop containing nucleotide triphosphate hydrolases"/>
    <property type="match status" value="1"/>
</dbReference>
<dbReference type="InterPro" id="IPR027417">
    <property type="entry name" value="P-loop_NTPase"/>
</dbReference>
<protein>
    <submittedName>
        <fullName evidence="2">Sulfotransferase</fullName>
    </submittedName>
</protein>
<dbReference type="PANTHER" id="PTHR12788:SF10">
    <property type="entry name" value="PROTEIN-TYROSINE SULFOTRANSFERASE"/>
    <property type="match status" value="1"/>
</dbReference>
<evidence type="ECO:0000256" key="1">
    <source>
        <dbReference type="ARBA" id="ARBA00022679"/>
    </source>
</evidence>
<evidence type="ECO:0000313" key="2">
    <source>
        <dbReference type="EMBL" id="RGN52981.1"/>
    </source>
</evidence>